<gene>
    <name evidence="1" type="ORF">P9850_01860</name>
</gene>
<organism evidence="1 2">
    <name type="scientific">Anoxybacteroides rupiense</name>
    <dbReference type="NCBI Taxonomy" id="311460"/>
    <lineage>
        <taxon>Bacteria</taxon>
        <taxon>Bacillati</taxon>
        <taxon>Bacillota</taxon>
        <taxon>Bacilli</taxon>
        <taxon>Bacillales</taxon>
        <taxon>Anoxybacillaceae</taxon>
        <taxon>Anoxybacteroides</taxon>
    </lineage>
</organism>
<name>A0ABD5IQQ6_9BACL</name>
<proteinExistence type="predicted"/>
<evidence type="ECO:0000313" key="2">
    <source>
        <dbReference type="Proteomes" id="UP001339962"/>
    </source>
</evidence>
<dbReference type="EMBL" id="JARTLI010000002">
    <property type="protein sequence ID" value="MED5050615.1"/>
    <property type="molecule type" value="Genomic_DNA"/>
</dbReference>
<dbReference type="RefSeq" id="WP_328216759.1">
    <property type="nucleotide sequence ID" value="NZ_JARTLI010000002.1"/>
</dbReference>
<reference evidence="1 2" key="1">
    <citation type="submission" date="2023-03" db="EMBL/GenBank/DDBJ databases">
        <title>Bacillus Genome Sequencing.</title>
        <authorList>
            <person name="Dunlap C."/>
        </authorList>
    </citation>
    <scope>NUCLEOTIDE SEQUENCE [LARGE SCALE GENOMIC DNA]</scope>
    <source>
        <strain evidence="1 2">NRS-38</strain>
    </source>
</reference>
<accession>A0ABD5IQQ6</accession>
<dbReference type="AlphaFoldDB" id="A0ABD5IQQ6"/>
<sequence length="59" mass="7091">MDKTKFNLSRYEHQLVAGILTMLVEDLDYTPREVFELLEDAKNQMWYALNELKNEKARK</sequence>
<protein>
    <submittedName>
        <fullName evidence="1">Uncharacterized protein</fullName>
    </submittedName>
</protein>
<comment type="caution">
    <text evidence="1">The sequence shown here is derived from an EMBL/GenBank/DDBJ whole genome shotgun (WGS) entry which is preliminary data.</text>
</comment>
<dbReference type="Proteomes" id="UP001339962">
    <property type="component" value="Unassembled WGS sequence"/>
</dbReference>
<evidence type="ECO:0000313" key="1">
    <source>
        <dbReference type="EMBL" id="MED5050615.1"/>
    </source>
</evidence>